<evidence type="ECO:0000256" key="1">
    <source>
        <dbReference type="SAM" id="MobiDB-lite"/>
    </source>
</evidence>
<keyword evidence="3" id="KW-1185">Reference proteome</keyword>
<accession>A0A2J6RD91</accession>
<feature type="region of interest" description="Disordered" evidence="1">
    <location>
        <begin position="1"/>
        <end position="79"/>
    </location>
</feature>
<organism evidence="2 3">
    <name type="scientific">Hyaloscypha variabilis (strain UAMH 11265 / GT02V1 / F)</name>
    <name type="common">Meliniomyces variabilis</name>
    <dbReference type="NCBI Taxonomy" id="1149755"/>
    <lineage>
        <taxon>Eukaryota</taxon>
        <taxon>Fungi</taxon>
        <taxon>Dikarya</taxon>
        <taxon>Ascomycota</taxon>
        <taxon>Pezizomycotina</taxon>
        <taxon>Leotiomycetes</taxon>
        <taxon>Helotiales</taxon>
        <taxon>Hyaloscyphaceae</taxon>
        <taxon>Hyaloscypha</taxon>
        <taxon>Hyaloscypha variabilis</taxon>
    </lineage>
</organism>
<sequence length="140" mass="15762">MSDHKKTSPKAPTPLHIPSERSPPPAPYRRTIDRGSPNDTDNSSNKNEAASTALPFNSAVQQKQPGNRVDPMRRSYPAPTEPLDIAKALELTPRPHTFRHQLREIKKAAENMAPRVMSKEDEKAEFERVKSVLKSWGKNE</sequence>
<dbReference type="EMBL" id="KZ613950">
    <property type="protein sequence ID" value="PMD36488.1"/>
    <property type="molecule type" value="Genomic_DNA"/>
</dbReference>
<protein>
    <submittedName>
        <fullName evidence="2">Uncharacterized protein</fullName>
    </submittedName>
</protein>
<gene>
    <name evidence="2" type="ORF">L207DRAFT_82559</name>
</gene>
<evidence type="ECO:0000313" key="3">
    <source>
        <dbReference type="Proteomes" id="UP000235786"/>
    </source>
</evidence>
<name>A0A2J6RD91_HYAVF</name>
<dbReference type="OrthoDB" id="3563866at2759"/>
<reference evidence="2 3" key="1">
    <citation type="submission" date="2016-04" db="EMBL/GenBank/DDBJ databases">
        <title>A degradative enzymes factory behind the ericoid mycorrhizal symbiosis.</title>
        <authorList>
            <consortium name="DOE Joint Genome Institute"/>
            <person name="Martino E."/>
            <person name="Morin E."/>
            <person name="Grelet G."/>
            <person name="Kuo A."/>
            <person name="Kohler A."/>
            <person name="Daghino S."/>
            <person name="Barry K."/>
            <person name="Choi C."/>
            <person name="Cichocki N."/>
            <person name="Clum A."/>
            <person name="Copeland A."/>
            <person name="Hainaut M."/>
            <person name="Haridas S."/>
            <person name="Labutti K."/>
            <person name="Lindquist E."/>
            <person name="Lipzen A."/>
            <person name="Khouja H.-R."/>
            <person name="Murat C."/>
            <person name="Ohm R."/>
            <person name="Olson A."/>
            <person name="Spatafora J."/>
            <person name="Veneault-Fourrey C."/>
            <person name="Henrissat B."/>
            <person name="Grigoriev I."/>
            <person name="Martin F."/>
            <person name="Perotto S."/>
        </authorList>
    </citation>
    <scope>NUCLEOTIDE SEQUENCE [LARGE SCALE GENOMIC DNA]</scope>
    <source>
        <strain evidence="2 3">F</strain>
    </source>
</reference>
<proteinExistence type="predicted"/>
<dbReference type="AlphaFoldDB" id="A0A2J6RD91"/>
<evidence type="ECO:0000313" key="2">
    <source>
        <dbReference type="EMBL" id="PMD36488.1"/>
    </source>
</evidence>
<dbReference type="Proteomes" id="UP000235786">
    <property type="component" value="Unassembled WGS sequence"/>
</dbReference>
<feature type="compositionally biased region" description="Polar residues" evidence="1">
    <location>
        <begin position="37"/>
        <end position="65"/>
    </location>
</feature>